<dbReference type="AlphaFoldDB" id="A0A3N4I2B6"/>
<name>A0A3N4I2B6_ASCIM</name>
<gene>
    <name evidence="1" type="ORF">BJ508DRAFT_363089</name>
</gene>
<accession>A0A3N4I2B6</accession>
<dbReference type="Proteomes" id="UP000275078">
    <property type="component" value="Unassembled WGS sequence"/>
</dbReference>
<sequence>MASNTGSTGLFSSSTFISTRPSVELLNVRSSYPSDWVWGYALLRTDYTHEGPTEWDGIISKIRGFLHSEIDFEHCDYEPFMYLPKEALKAYGAAKADAEAANLPPPPKPQLDRGPTEEVKSRLRISVFEDRDALENATIEQAREYFKGLCAAGRIEHGLVEMGFLLVDKETSDSIRASVDLPPDGPKGDEGVGFVKFVEKVPRGVRDGGYPGWMMVSLCVLWHFMKDVHMWVEGAFMIAPPPREDGTLRAYNGNGYVAGCDWESDCSEDLPPADWGSDDSLE</sequence>
<reference evidence="1 2" key="1">
    <citation type="journal article" date="2018" name="Nat. Ecol. Evol.">
        <title>Pezizomycetes genomes reveal the molecular basis of ectomycorrhizal truffle lifestyle.</title>
        <authorList>
            <person name="Murat C."/>
            <person name="Payen T."/>
            <person name="Noel B."/>
            <person name="Kuo A."/>
            <person name="Morin E."/>
            <person name="Chen J."/>
            <person name="Kohler A."/>
            <person name="Krizsan K."/>
            <person name="Balestrini R."/>
            <person name="Da Silva C."/>
            <person name="Montanini B."/>
            <person name="Hainaut M."/>
            <person name="Levati E."/>
            <person name="Barry K.W."/>
            <person name="Belfiori B."/>
            <person name="Cichocki N."/>
            <person name="Clum A."/>
            <person name="Dockter R.B."/>
            <person name="Fauchery L."/>
            <person name="Guy J."/>
            <person name="Iotti M."/>
            <person name="Le Tacon F."/>
            <person name="Lindquist E.A."/>
            <person name="Lipzen A."/>
            <person name="Malagnac F."/>
            <person name="Mello A."/>
            <person name="Molinier V."/>
            <person name="Miyauchi S."/>
            <person name="Poulain J."/>
            <person name="Riccioni C."/>
            <person name="Rubini A."/>
            <person name="Sitrit Y."/>
            <person name="Splivallo R."/>
            <person name="Traeger S."/>
            <person name="Wang M."/>
            <person name="Zifcakova L."/>
            <person name="Wipf D."/>
            <person name="Zambonelli A."/>
            <person name="Paolocci F."/>
            <person name="Nowrousian M."/>
            <person name="Ottonello S."/>
            <person name="Baldrian P."/>
            <person name="Spatafora J.W."/>
            <person name="Henrissat B."/>
            <person name="Nagy L.G."/>
            <person name="Aury J.M."/>
            <person name="Wincker P."/>
            <person name="Grigoriev I.V."/>
            <person name="Bonfante P."/>
            <person name="Martin F.M."/>
        </authorList>
    </citation>
    <scope>NUCLEOTIDE SEQUENCE [LARGE SCALE GENOMIC DNA]</scope>
    <source>
        <strain evidence="1 2">RN42</strain>
    </source>
</reference>
<proteinExistence type="predicted"/>
<dbReference type="EMBL" id="ML119697">
    <property type="protein sequence ID" value="RPA79577.1"/>
    <property type="molecule type" value="Genomic_DNA"/>
</dbReference>
<dbReference type="STRING" id="1160509.A0A3N4I2B6"/>
<protein>
    <submittedName>
        <fullName evidence="1">Uncharacterized protein</fullName>
    </submittedName>
</protein>
<evidence type="ECO:0000313" key="2">
    <source>
        <dbReference type="Proteomes" id="UP000275078"/>
    </source>
</evidence>
<keyword evidence="2" id="KW-1185">Reference proteome</keyword>
<organism evidence="1 2">
    <name type="scientific">Ascobolus immersus RN42</name>
    <dbReference type="NCBI Taxonomy" id="1160509"/>
    <lineage>
        <taxon>Eukaryota</taxon>
        <taxon>Fungi</taxon>
        <taxon>Dikarya</taxon>
        <taxon>Ascomycota</taxon>
        <taxon>Pezizomycotina</taxon>
        <taxon>Pezizomycetes</taxon>
        <taxon>Pezizales</taxon>
        <taxon>Ascobolaceae</taxon>
        <taxon>Ascobolus</taxon>
    </lineage>
</organism>
<evidence type="ECO:0000313" key="1">
    <source>
        <dbReference type="EMBL" id="RPA79577.1"/>
    </source>
</evidence>